<feature type="transmembrane region" description="Helical" evidence="8">
    <location>
        <begin position="75"/>
        <end position="98"/>
    </location>
</feature>
<gene>
    <name evidence="10" type="ORF">LAZ67_13001852</name>
</gene>
<dbReference type="InterPro" id="IPR002350">
    <property type="entry name" value="Kazal_dom"/>
</dbReference>
<reference evidence="10 11" key="1">
    <citation type="submission" date="2022-01" db="EMBL/GenBank/DDBJ databases">
        <title>A chromosomal length assembly of Cordylochernes scorpioides.</title>
        <authorList>
            <person name="Zeh D."/>
            <person name="Zeh J."/>
        </authorList>
    </citation>
    <scope>NUCLEOTIDE SEQUENCE [LARGE SCALE GENOMIC DNA]</scope>
    <source>
        <strain evidence="10">IN4F17</strain>
        <tissue evidence="10">Whole Body</tissue>
    </source>
</reference>
<evidence type="ECO:0000256" key="1">
    <source>
        <dbReference type="ARBA" id="ARBA00004651"/>
    </source>
</evidence>
<dbReference type="InterPro" id="IPR004156">
    <property type="entry name" value="OATP"/>
</dbReference>
<feature type="transmembrane region" description="Helical" evidence="8">
    <location>
        <begin position="219"/>
        <end position="239"/>
    </location>
</feature>
<proteinExistence type="inferred from homology"/>
<dbReference type="PANTHER" id="PTHR11388:SF100">
    <property type="entry name" value="SOLUTE CARRIER ORGANIC ANION TRANSPORTER FAMILY MEMBER 4A1"/>
    <property type="match status" value="1"/>
</dbReference>
<evidence type="ECO:0000256" key="2">
    <source>
        <dbReference type="ARBA" id="ARBA00009657"/>
    </source>
</evidence>
<keyword evidence="3" id="KW-1003">Cell membrane</keyword>
<comment type="similarity">
    <text evidence="2">Belongs to the organo anion transporter (TC 2.A.60) family.</text>
</comment>
<keyword evidence="4 8" id="KW-0812">Transmembrane</keyword>
<accession>A0ABY6L513</accession>
<evidence type="ECO:0000256" key="5">
    <source>
        <dbReference type="ARBA" id="ARBA00022989"/>
    </source>
</evidence>
<dbReference type="Pfam" id="PF03137">
    <property type="entry name" value="OATP"/>
    <property type="match status" value="2"/>
</dbReference>
<keyword evidence="5 8" id="KW-1133">Transmembrane helix</keyword>
<feature type="transmembrane region" description="Helical" evidence="8">
    <location>
        <begin position="343"/>
        <end position="361"/>
    </location>
</feature>
<dbReference type="Gene3D" id="3.30.60.30">
    <property type="match status" value="1"/>
</dbReference>
<evidence type="ECO:0000256" key="3">
    <source>
        <dbReference type="ARBA" id="ARBA00022475"/>
    </source>
</evidence>
<dbReference type="InterPro" id="IPR036259">
    <property type="entry name" value="MFS_trans_sf"/>
</dbReference>
<sequence length="522" mass="57023">MPTSPTQQYLYISTMPLEVRAVLTELLRAGIYYTMAIIGPALGYLTGGQFLQMYTDVGVDAHSLGLTPASSVWVGAWWISFVLSTFIGVLVALPILSFPKTLPGFSKIQAEKVSEMHKKLQNSEAVQSGFGVKLRDLPRSLRFLMTNPTFVFLSLAGATEGMLVSGLATFLPKVIESQFSMASSTAALLVGMVTIPGAGGGTFLGGYVVKKLRLRCANIIRLCVVSTLLCVGLTFVFIARCPQPAFHGLHPAHHPRDNMSLFSCDSVDCHCSEMDYNPICGTDSVTYYSPCFAGCKQVYNHEGSKVYGECDCIMGPGQNVTLDSGQQVTVDATREKCPSSCTILPVFLAVIFLSMFFTFLVSMPSLTATLRYVHNSLTGNDQTIHTNVRRENCYKQPTYKGSTTWQPVIQRIFILVNVSTMSLQPSNRPTKTPQHGTIPAPLLFGVMIDRSCILWQDTCSGSGSCLAFDNYKMSTNVLTIVTVVKFLSFFFFLGAWLCYHPPKDDIQPVPNGAQKPVANGVT</sequence>
<dbReference type="Pfam" id="PF07648">
    <property type="entry name" value="Kazal_2"/>
    <property type="match status" value="1"/>
</dbReference>
<feature type="transmembrane region" description="Helical" evidence="8">
    <location>
        <begin position="186"/>
        <end position="207"/>
    </location>
</feature>
<evidence type="ECO:0000256" key="4">
    <source>
        <dbReference type="ARBA" id="ARBA00022692"/>
    </source>
</evidence>
<comment type="subcellular location">
    <subcellularLocation>
        <location evidence="1">Cell membrane</location>
        <topology evidence="1">Multi-pass membrane protein</topology>
    </subcellularLocation>
</comment>
<organism evidence="10 11">
    <name type="scientific">Cordylochernes scorpioides</name>
    <dbReference type="NCBI Taxonomy" id="51811"/>
    <lineage>
        <taxon>Eukaryota</taxon>
        <taxon>Metazoa</taxon>
        <taxon>Ecdysozoa</taxon>
        <taxon>Arthropoda</taxon>
        <taxon>Chelicerata</taxon>
        <taxon>Arachnida</taxon>
        <taxon>Pseudoscorpiones</taxon>
        <taxon>Cheliferoidea</taxon>
        <taxon>Chernetidae</taxon>
        <taxon>Cordylochernes</taxon>
    </lineage>
</organism>
<evidence type="ECO:0000256" key="8">
    <source>
        <dbReference type="SAM" id="Phobius"/>
    </source>
</evidence>
<feature type="transmembrane region" description="Helical" evidence="8">
    <location>
        <begin position="149"/>
        <end position="171"/>
    </location>
</feature>
<keyword evidence="7" id="KW-1015">Disulfide bond</keyword>
<dbReference type="SUPFAM" id="SSF103473">
    <property type="entry name" value="MFS general substrate transporter"/>
    <property type="match status" value="1"/>
</dbReference>
<dbReference type="EMBL" id="CP092875">
    <property type="protein sequence ID" value="UYV75934.1"/>
    <property type="molecule type" value="Genomic_DNA"/>
</dbReference>
<evidence type="ECO:0000256" key="7">
    <source>
        <dbReference type="ARBA" id="ARBA00023157"/>
    </source>
</evidence>
<evidence type="ECO:0000259" key="9">
    <source>
        <dbReference type="PROSITE" id="PS51465"/>
    </source>
</evidence>
<evidence type="ECO:0000313" key="10">
    <source>
        <dbReference type="EMBL" id="UYV75934.1"/>
    </source>
</evidence>
<keyword evidence="11" id="KW-1185">Reference proteome</keyword>
<evidence type="ECO:0000256" key="6">
    <source>
        <dbReference type="ARBA" id="ARBA00023136"/>
    </source>
</evidence>
<evidence type="ECO:0000313" key="11">
    <source>
        <dbReference type="Proteomes" id="UP001235939"/>
    </source>
</evidence>
<dbReference type="Gene3D" id="1.20.1250.20">
    <property type="entry name" value="MFS general substrate transporter like domains"/>
    <property type="match status" value="1"/>
</dbReference>
<feature type="transmembrane region" description="Helical" evidence="8">
    <location>
        <begin position="477"/>
        <end position="497"/>
    </location>
</feature>
<feature type="domain" description="Kazal-like" evidence="9">
    <location>
        <begin position="258"/>
        <end position="311"/>
    </location>
</feature>
<dbReference type="PANTHER" id="PTHR11388">
    <property type="entry name" value="ORGANIC ANION TRANSPORTER"/>
    <property type="match status" value="1"/>
</dbReference>
<dbReference type="Proteomes" id="UP001235939">
    <property type="component" value="Chromosome 13"/>
</dbReference>
<protein>
    <submittedName>
        <fullName evidence="10">SLCO4A1</fullName>
    </submittedName>
</protein>
<dbReference type="SUPFAM" id="SSF100895">
    <property type="entry name" value="Kazal-type serine protease inhibitors"/>
    <property type="match status" value="1"/>
</dbReference>
<dbReference type="InterPro" id="IPR036058">
    <property type="entry name" value="Kazal_dom_sf"/>
</dbReference>
<feature type="transmembrane region" description="Helical" evidence="8">
    <location>
        <begin position="30"/>
        <end position="55"/>
    </location>
</feature>
<keyword evidence="6 8" id="KW-0472">Membrane</keyword>
<dbReference type="PROSITE" id="PS51465">
    <property type="entry name" value="KAZAL_2"/>
    <property type="match status" value="1"/>
</dbReference>
<name>A0ABY6L513_9ARAC</name>